<feature type="region of interest" description="Disordered" evidence="1">
    <location>
        <begin position="122"/>
        <end position="146"/>
    </location>
</feature>
<dbReference type="AlphaFoldDB" id="A0A2A7S9C2"/>
<sequence length="146" mass="15836">MSVPGLRFWLALAVLVVAVAGAQYVRALQGRLATAQDAARQAKQDVGARDAIIGRLLTDAREKDQQRAQLDRTRGAVNATLAAYQSQLRRLIDENEAVRAWAAARLPDDVVRLHSSPALAGADDYAQRVRDGDALHPARDASADER</sequence>
<dbReference type="RefSeq" id="WP_098154697.1">
    <property type="nucleotide sequence ID" value="NZ_PDDY01000004.1"/>
</dbReference>
<accession>A0A2A7S9C2</accession>
<name>A0A2A7S9C2_BURGA</name>
<gene>
    <name evidence="2" type="ORF">CRM94_38175</name>
</gene>
<evidence type="ECO:0000256" key="1">
    <source>
        <dbReference type="SAM" id="MobiDB-lite"/>
    </source>
</evidence>
<dbReference type="Proteomes" id="UP000220629">
    <property type="component" value="Unassembled WGS sequence"/>
</dbReference>
<evidence type="ECO:0000313" key="3">
    <source>
        <dbReference type="Proteomes" id="UP000220629"/>
    </source>
</evidence>
<organism evidence="2 3">
    <name type="scientific">Burkholderia gladioli</name>
    <name type="common">Pseudomonas marginata</name>
    <name type="synonym">Phytomonas marginata</name>
    <dbReference type="NCBI Taxonomy" id="28095"/>
    <lineage>
        <taxon>Bacteria</taxon>
        <taxon>Pseudomonadati</taxon>
        <taxon>Pseudomonadota</taxon>
        <taxon>Betaproteobacteria</taxon>
        <taxon>Burkholderiales</taxon>
        <taxon>Burkholderiaceae</taxon>
        <taxon>Burkholderia</taxon>
    </lineage>
</organism>
<comment type="caution">
    <text evidence="2">The sequence shown here is derived from an EMBL/GenBank/DDBJ whole genome shotgun (WGS) entry which is preliminary data.</text>
</comment>
<reference evidence="3" key="1">
    <citation type="submission" date="2017-09" db="EMBL/GenBank/DDBJ databases">
        <title>FDA dAtabase for Regulatory Grade micrObial Sequences (FDA-ARGOS): Supporting development and validation of Infectious Disease Dx tests.</title>
        <authorList>
            <person name="Minogue T."/>
            <person name="Wolcott M."/>
            <person name="Wasieloski L."/>
            <person name="Aguilar W."/>
            <person name="Moore D."/>
            <person name="Tallon L."/>
            <person name="Sadzewicz L."/>
            <person name="Ott S."/>
            <person name="Zhao X."/>
            <person name="Nagaraj S."/>
            <person name="Vavikolanu K."/>
            <person name="Aluvathingal J."/>
            <person name="Nadendla S."/>
            <person name="Sichtig H."/>
        </authorList>
    </citation>
    <scope>NUCLEOTIDE SEQUENCE [LARGE SCALE GENOMIC DNA]</scope>
    <source>
        <strain evidence="3">FDAARGOS_390</strain>
    </source>
</reference>
<dbReference type="EMBL" id="PDDY01000004">
    <property type="protein sequence ID" value="PEH40043.1"/>
    <property type="molecule type" value="Genomic_DNA"/>
</dbReference>
<protein>
    <submittedName>
        <fullName evidence="2">Protein LYSB</fullName>
    </submittedName>
</protein>
<dbReference type="NCBIfam" id="TIGR03495">
    <property type="entry name" value="phage_LysB"/>
    <property type="match status" value="1"/>
</dbReference>
<evidence type="ECO:0000313" key="2">
    <source>
        <dbReference type="EMBL" id="PEH40043.1"/>
    </source>
</evidence>
<dbReference type="InterPro" id="IPR020000">
    <property type="entry name" value="Phage_P2_LysB"/>
</dbReference>
<feature type="compositionally biased region" description="Basic and acidic residues" evidence="1">
    <location>
        <begin position="125"/>
        <end position="146"/>
    </location>
</feature>
<proteinExistence type="predicted"/>